<reference evidence="1 2" key="1">
    <citation type="journal article" date="2021" name="Elife">
        <title>Chloroplast acquisition without the gene transfer in kleptoplastic sea slugs, Plakobranchus ocellatus.</title>
        <authorList>
            <person name="Maeda T."/>
            <person name="Takahashi S."/>
            <person name="Yoshida T."/>
            <person name="Shimamura S."/>
            <person name="Takaki Y."/>
            <person name="Nagai Y."/>
            <person name="Toyoda A."/>
            <person name="Suzuki Y."/>
            <person name="Arimoto A."/>
            <person name="Ishii H."/>
            <person name="Satoh N."/>
            <person name="Nishiyama T."/>
            <person name="Hasebe M."/>
            <person name="Maruyama T."/>
            <person name="Minagawa J."/>
            <person name="Obokata J."/>
            <person name="Shigenobu S."/>
        </authorList>
    </citation>
    <scope>NUCLEOTIDE SEQUENCE [LARGE SCALE GENOMIC DNA]</scope>
</reference>
<dbReference type="Proteomes" id="UP000762676">
    <property type="component" value="Unassembled WGS sequence"/>
</dbReference>
<evidence type="ECO:0000313" key="1">
    <source>
        <dbReference type="EMBL" id="GFR91715.1"/>
    </source>
</evidence>
<comment type="caution">
    <text evidence="1">The sequence shown here is derived from an EMBL/GenBank/DDBJ whole genome shotgun (WGS) entry which is preliminary data.</text>
</comment>
<sequence>MMLITKLTTIFVDLRKKEDHGASTRTQRFDLRDPIKDSTGLLALKMLERFSQSRGDIEFFSFFVANRETRRSPSPLKSHDCDRSWHTS</sequence>
<gene>
    <name evidence="1" type="ORF">ElyMa_002599400</name>
</gene>
<organism evidence="1 2">
    <name type="scientific">Elysia marginata</name>
    <dbReference type="NCBI Taxonomy" id="1093978"/>
    <lineage>
        <taxon>Eukaryota</taxon>
        <taxon>Metazoa</taxon>
        <taxon>Spiralia</taxon>
        <taxon>Lophotrochozoa</taxon>
        <taxon>Mollusca</taxon>
        <taxon>Gastropoda</taxon>
        <taxon>Heterobranchia</taxon>
        <taxon>Euthyneura</taxon>
        <taxon>Panpulmonata</taxon>
        <taxon>Sacoglossa</taxon>
        <taxon>Placobranchoidea</taxon>
        <taxon>Plakobranchidae</taxon>
        <taxon>Elysia</taxon>
    </lineage>
</organism>
<evidence type="ECO:0000313" key="2">
    <source>
        <dbReference type="Proteomes" id="UP000762676"/>
    </source>
</evidence>
<proteinExistence type="predicted"/>
<keyword evidence="2" id="KW-1185">Reference proteome</keyword>
<dbReference type="AlphaFoldDB" id="A0AAV4H549"/>
<accession>A0AAV4H549</accession>
<protein>
    <submittedName>
        <fullName evidence="1">Uncharacterized protein</fullName>
    </submittedName>
</protein>
<name>A0AAV4H549_9GAST</name>
<dbReference type="EMBL" id="BMAT01005360">
    <property type="protein sequence ID" value="GFR91715.1"/>
    <property type="molecule type" value="Genomic_DNA"/>
</dbReference>